<dbReference type="AlphaFoldDB" id="A0A7W4Z1U2"/>
<dbReference type="Gene3D" id="3.90.1170.50">
    <property type="entry name" value="Aldehyde oxidase/xanthine dehydrogenase, a/b hammerhead"/>
    <property type="match status" value="1"/>
</dbReference>
<comment type="caution">
    <text evidence="9">The sequence shown here is derived from an EMBL/GenBank/DDBJ whole genome shotgun (WGS) entry which is preliminary data.</text>
</comment>
<dbReference type="SUPFAM" id="SSF54665">
    <property type="entry name" value="CO dehydrogenase molybdoprotein N-domain-like"/>
    <property type="match status" value="1"/>
</dbReference>
<dbReference type="Pfam" id="PF03450">
    <property type="entry name" value="CO_deh_flav_C"/>
    <property type="match status" value="1"/>
</dbReference>
<dbReference type="SMART" id="SM01008">
    <property type="entry name" value="Ald_Xan_dh_C"/>
    <property type="match status" value="1"/>
</dbReference>
<reference evidence="9 10" key="1">
    <citation type="submission" date="2020-08" db="EMBL/GenBank/DDBJ databases">
        <title>Sequencing the genomes of 1000 actinobacteria strains.</title>
        <authorList>
            <person name="Klenk H.-P."/>
        </authorList>
    </citation>
    <scope>NUCLEOTIDE SEQUENCE [LARGE SCALE GENOMIC DNA]</scope>
    <source>
        <strain evidence="9 10">DSM 105498</strain>
    </source>
</reference>
<dbReference type="InterPro" id="IPR016208">
    <property type="entry name" value="Ald_Oxase/xanthine_DH-like"/>
</dbReference>
<dbReference type="RefSeq" id="WP_183593099.1">
    <property type="nucleotide sequence ID" value="NZ_JACHWR010000002.1"/>
</dbReference>
<accession>A0A7W4Z1U2</accession>
<dbReference type="PANTHER" id="PTHR11908:SF157">
    <property type="entry name" value="XANTHINE DEHYDROGENASE SUBUNIT D-RELATED"/>
    <property type="match status" value="1"/>
</dbReference>
<dbReference type="GO" id="GO:0051537">
    <property type="term" value="F:2 iron, 2 sulfur cluster binding"/>
    <property type="evidence" value="ECO:0007669"/>
    <property type="project" value="UniProtKB-KW"/>
</dbReference>
<dbReference type="Gene3D" id="3.30.43.10">
    <property type="entry name" value="Uridine Diphospho-n-acetylenolpyruvylglucosamine Reductase, domain 2"/>
    <property type="match status" value="1"/>
</dbReference>
<gene>
    <name evidence="9" type="ORF">FHU40_003035</name>
</gene>
<dbReference type="PROSITE" id="PS51387">
    <property type="entry name" value="FAD_PCMH"/>
    <property type="match status" value="1"/>
</dbReference>
<evidence type="ECO:0000313" key="10">
    <source>
        <dbReference type="Proteomes" id="UP000589626"/>
    </source>
</evidence>
<evidence type="ECO:0000256" key="1">
    <source>
        <dbReference type="ARBA" id="ARBA00001924"/>
    </source>
</evidence>
<proteinExistence type="predicted"/>
<sequence>MSAIGRSVRPLDWQEKTTGTARYAADQPPEGTLVARVLRSPLPHADLRGLDVSAALRVPGVHAVITAADFPAGRLYEHSGAPYSDRPPLAVDRVLYVGHEIAAVAAETAEAADEAVRRIKVRYRRRKPVLTVADALAPGAPQLHRRADGGNVAVATAEHWGDVDLAQANAHVSTRGTFRYPRVTHACMEPNTTIAWWHDERLEMWTSSQAPHFVVHELAALFGLELDQVVCRDVAVGGGFGSKSKISEHEALAAALSMKCGRPVLIELTRAEEFAFTKPRHAFETTLEAHADADGRLCFLDAVIDVDNGAYNHYGPSVMRAGIKQLGSMYRPDAVRWDARLVDTNLVPGGQFRGYGQPQTAIALETAMDELAEKCGQDPIEFRIHNSGLPDTTQLSGSQIGSNRLRECLAQVRERIDWDAKRNGGRVRPGAGPLRGVGVSSGMHASGSYAYPGGNTSAAGIEVRTTGEVVVRFGGADAGTGQRTILGQIAAEVLGVPMDRVSVIMADWDETPPDMGAWSSRGTHMGGHAVRQTAEAVAARLCELGAEKLGTAEVEVRDGRVASAADSVAIEDLVDLADESVDGSLRIDTEYVEPKMQPYWTGIPRPNISATYAYAAHAIEVEVDPGTGVIRVVDYAAVHDIGRAINPALVEGQIVGGAIQGLGAALGEKLIYEDGRLVNDGYLHYPLPRATTVPSMDVTLIEGPEPAGPFDAKSVGEIALIPAAPALLNAVYDATGIRFRELPLTPDVVLAALRERDGVRPRRHHLARRPSRWQIELFRRLYPYGLHLLLDRLGTRFARRRTPRPVEQVTRPGTVAEAVAELAAPDTAVIGGGTDLLVQRDQALTFPTVLVGTGGIATMRNVDEQPDGSWWIGAAVTLAELAAWAEGRVPMLAEAVRTIASAQIREVATVGGNLGQEKRCWFFRNGFDCYKRGGVSCPCYAVQGDHRLHHAAIGGHRCQAVTPSDLATVFDALDARVRLTGPSGSREISIAELYVGPAELDLRRDELVEAVLLPAGVAERVGAFAKLQQWDGDFALVSVALCVSPDPDGRWASVRYTFGGLAATPWRPRRLCAELAGTTPTADIVTSLLDKELEWEAHPLPGNRWKLDAAVGLAREVTERALGVGHE</sequence>
<dbReference type="InterPro" id="IPR037165">
    <property type="entry name" value="AldOxase/xan_DH_Mopterin-bd_sf"/>
</dbReference>
<keyword evidence="10" id="KW-1185">Reference proteome</keyword>
<dbReference type="Gene3D" id="3.30.365.10">
    <property type="entry name" value="Aldehyde oxidase/xanthine dehydrogenase, molybdopterin binding domain"/>
    <property type="match status" value="4"/>
</dbReference>
<dbReference type="InterPro" id="IPR005107">
    <property type="entry name" value="CO_DH_flav_C"/>
</dbReference>
<dbReference type="Gene3D" id="3.30.390.50">
    <property type="entry name" value="CO dehydrogenase flavoprotein, C-terminal domain"/>
    <property type="match status" value="1"/>
</dbReference>
<comment type="cofactor">
    <cofactor evidence="7">
        <name>[2Fe-2S] cluster</name>
        <dbReference type="ChEBI" id="CHEBI:190135"/>
    </cofactor>
</comment>
<dbReference type="Pfam" id="PF01315">
    <property type="entry name" value="Ald_Xan_dh_C"/>
    <property type="match status" value="1"/>
</dbReference>
<protein>
    <submittedName>
        <fullName evidence="9">CO/xanthine dehydrogenase Mo-binding subunit/CO/xanthine dehydrogenase FAD-binding subunit</fullName>
    </submittedName>
</protein>
<dbReference type="Pfam" id="PF20256">
    <property type="entry name" value="MoCoBD_2"/>
    <property type="match status" value="1"/>
</dbReference>
<dbReference type="GO" id="GO:0071949">
    <property type="term" value="F:FAD binding"/>
    <property type="evidence" value="ECO:0007669"/>
    <property type="project" value="InterPro"/>
</dbReference>
<evidence type="ECO:0000259" key="8">
    <source>
        <dbReference type="PROSITE" id="PS51387"/>
    </source>
</evidence>
<evidence type="ECO:0000256" key="6">
    <source>
        <dbReference type="ARBA" id="ARBA00023014"/>
    </source>
</evidence>
<dbReference type="InterPro" id="IPR002346">
    <property type="entry name" value="Mopterin_DH_FAD-bd"/>
</dbReference>
<dbReference type="InterPro" id="IPR036856">
    <property type="entry name" value="Ald_Oxase/Xan_DH_a/b_sf"/>
</dbReference>
<keyword evidence="4" id="KW-0560">Oxidoreductase</keyword>
<evidence type="ECO:0000256" key="5">
    <source>
        <dbReference type="ARBA" id="ARBA00023004"/>
    </source>
</evidence>
<evidence type="ECO:0000313" key="9">
    <source>
        <dbReference type="EMBL" id="MBB3043217.1"/>
    </source>
</evidence>
<dbReference type="Proteomes" id="UP000589626">
    <property type="component" value="Unassembled WGS sequence"/>
</dbReference>
<keyword evidence="3" id="KW-0479">Metal-binding</keyword>
<dbReference type="Pfam" id="PF00941">
    <property type="entry name" value="FAD_binding_5"/>
    <property type="match status" value="1"/>
</dbReference>
<dbReference type="InterPro" id="IPR036318">
    <property type="entry name" value="FAD-bd_PCMH-like_sf"/>
</dbReference>
<evidence type="ECO:0000256" key="2">
    <source>
        <dbReference type="ARBA" id="ARBA00022714"/>
    </source>
</evidence>
<dbReference type="InterPro" id="IPR016167">
    <property type="entry name" value="FAD-bd_PCMH_sub1"/>
</dbReference>
<dbReference type="InterPro" id="IPR000674">
    <property type="entry name" value="Ald_Oxase/Xan_DH_a/b"/>
</dbReference>
<keyword evidence="2" id="KW-0001">2Fe-2S</keyword>
<name>A0A7W4Z1U2_9ACTN</name>
<dbReference type="InterPro" id="IPR046867">
    <property type="entry name" value="AldOxase/xan_DH_MoCoBD2"/>
</dbReference>
<dbReference type="InterPro" id="IPR036683">
    <property type="entry name" value="CO_DH_flav_C_dom_sf"/>
</dbReference>
<evidence type="ECO:0000256" key="4">
    <source>
        <dbReference type="ARBA" id="ARBA00023002"/>
    </source>
</evidence>
<organism evidence="9 10">
    <name type="scientific">Nocardioides soli</name>
    <dbReference type="NCBI Taxonomy" id="1036020"/>
    <lineage>
        <taxon>Bacteria</taxon>
        <taxon>Bacillati</taxon>
        <taxon>Actinomycetota</taxon>
        <taxon>Actinomycetes</taxon>
        <taxon>Propionibacteriales</taxon>
        <taxon>Nocardioidaceae</taxon>
        <taxon>Nocardioides</taxon>
    </lineage>
</organism>
<comment type="cofactor">
    <cofactor evidence="1">
        <name>Mo-molybdopterin</name>
        <dbReference type="ChEBI" id="CHEBI:71302"/>
    </cofactor>
</comment>
<dbReference type="GO" id="GO:0005506">
    <property type="term" value="F:iron ion binding"/>
    <property type="evidence" value="ECO:0007669"/>
    <property type="project" value="InterPro"/>
</dbReference>
<keyword evidence="6" id="KW-0411">Iron-sulfur</keyword>
<dbReference type="SUPFAM" id="SSF56003">
    <property type="entry name" value="Molybdenum cofactor-binding domain"/>
    <property type="match status" value="1"/>
</dbReference>
<dbReference type="InterPro" id="IPR008274">
    <property type="entry name" value="AldOxase/xan_DH_MoCoBD1"/>
</dbReference>
<evidence type="ECO:0000256" key="7">
    <source>
        <dbReference type="ARBA" id="ARBA00034078"/>
    </source>
</evidence>
<evidence type="ECO:0000256" key="3">
    <source>
        <dbReference type="ARBA" id="ARBA00022723"/>
    </source>
</evidence>
<dbReference type="SUPFAM" id="SSF55447">
    <property type="entry name" value="CO dehydrogenase flavoprotein C-terminal domain-like"/>
    <property type="match status" value="1"/>
</dbReference>
<dbReference type="Gene3D" id="3.30.465.10">
    <property type="match status" value="2"/>
</dbReference>
<dbReference type="InterPro" id="IPR016166">
    <property type="entry name" value="FAD-bd_PCMH"/>
</dbReference>
<dbReference type="InterPro" id="IPR016169">
    <property type="entry name" value="FAD-bd_PCMH_sub2"/>
</dbReference>
<keyword evidence="5" id="KW-0408">Iron</keyword>
<dbReference type="SMART" id="SM01092">
    <property type="entry name" value="CO_deh_flav_C"/>
    <property type="match status" value="1"/>
</dbReference>
<dbReference type="EMBL" id="JACHWR010000002">
    <property type="protein sequence ID" value="MBB3043217.1"/>
    <property type="molecule type" value="Genomic_DNA"/>
</dbReference>
<dbReference type="Pfam" id="PF02738">
    <property type="entry name" value="MoCoBD_1"/>
    <property type="match status" value="1"/>
</dbReference>
<dbReference type="SUPFAM" id="SSF56176">
    <property type="entry name" value="FAD-binding/transporter-associated domain-like"/>
    <property type="match status" value="1"/>
</dbReference>
<dbReference type="PANTHER" id="PTHR11908">
    <property type="entry name" value="XANTHINE DEHYDROGENASE"/>
    <property type="match status" value="1"/>
</dbReference>
<dbReference type="GO" id="GO:0016491">
    <property type="term" value="F:oxidoreductase activity"/>
    <property type="evidence" value="ECO:0007669"/>
    <property type="project" value="UniProtKB-KW"/>
</dbReference>
<feature type="domain" description="FAD-binding PCMH-type" evidence="8">
    <location>
        <begin position="801"/>
        <end position="1018"/>
    </location>
</feature>